<dbReference type="Proteomes" id="UP001162480">
    <property type="component" value="Chromosome 23"/>
</dbReference>
<evidence type="ECO:0000313" key="2">
    <source>
        <dbReference type="EMBL" id="CAI9739448.1"/>
    </source>
</evidence>
<dbReference type="AlphaFoldDB" id="A0AA36FMQ4"/>
<feature type="compositionally biased region" description="Basic and acidic residues" evidence="1">
    <location>
        <begin position="43"/>
        <end position="54"/>
    </location>
</feature>
<evidence type="ECO:0000256" key="1">
    <source>
        <dbReference type="SAM" id="MobiDB-lite"/>
    </source>
</evidence>
<name>A0AA36FMQ4_OCTVU</name>
<gene>
    <name evidence="2" type="ORF">OCTVUL_1B002132</name>
</gene>
<proteinExistence type="predicted"/>
<keyword evidence="3" id="KW-1185">Reference proteome</keyword>
<dbReference type="EMBL" id="OX597836">
    <property type="protein sequence ID" value="CAI9739448.1"/>
    <property type="molecule type" value="Genomic_DNA"/>
</dbReference>
<accession>A0AA36FMQ4</accession>
<sequence>MKRYNSVFKHGTLMNLFSTDVIHIRVMKGIHEKQKARNKRNKEHQMSSVRKDDTQSNLSSDINHNVTVNLAEGHNRPIFIQTKSC</sequence>
<organism evidence="2 3">
    <name type="scientific">Octopus vulgaris</name>
    <name type="common">Common octopus</name>
    <dbReference type="NCBI Taxonomy" id="6645"/>
    <lineage>
        <taxon>Eukaryota</taxon>
        <taxon>Metazoa</taxon>
        <taxon>Spiralia</taxon>
        <taxon>Lophotrochozoa</taxon>
        <taxon>Mollusca</taxon>
        <taxon>Cephalopoda</taxon>
        <taxon>Coleoidea</taxon>
        <taxon>Octopodiformes</taxon>
        <taxon>Octopoda</taxon>
        <taxon>Incirrata</taxon>
        <taxon>Octopodidae</taxon>
        <taxon>Octopus</taxon>
    </lineage>
</organism>
<protein>
    <submittedName>
        <fullName evidence="2">Uncharacterized protein</fullName>
    </submittedName>
</protein>
<feature type="region of interest" description="Disordered" evidence="1">
    <location>
        <begin position="31"/>
        <end position="60"/>
    </location>
</feature>
<reference evidence="2" key="1">
    <citation type="submission" date="2023-08" db="EMBL/GenBank/DDBJ databases">
        <authorList>
            <person name="Alioto T."/>
            <person name="Alioto T."/>
            <person name="Gomez Garrido J."/>
        </authorList>
    </citation>
    <scope>NUCLEOTIDE SEQUENCE</scope>
</reference>
<evidence type="ECO:0000313" key="3">
    <source>
        <dbReference type="Proteomes" id="UP001162480"/>
    </source>
</evidence>